<dbReference type="GO" id="GO:0008061">
    <property type="term" value="F:chitin binding"/>
    <property type="evidence" value="ECO:0007669"/>
    <property type="project" value="InterPro"/>
</dbReference>
<dbReference type="OrthoDB" id="7426044at2759"/>
<feature type="compositionally biased region" description="Low complexity" evidence="1">
    <location>
        <begin position="54"/>
        <end position="67"/>
    </location>
</feature>
<dbReference type="InterPro" id="IPR052976">
    <property type="entry name" value="Scoloptoxin-like"/>
</dbReference>
<dbReference type="InterPro" id="IPR036508">
    <property type="entry name" value="Chitin-bd_dom_sf"/>
</dbReference>
<keyword evidence="5" id="KW-1185">Reference proteome</keyword>
<reference evidence="4" key="2">
    <citation type="submission" date="2022-10" db="EMBL/GenBank/DDBJ databases">
        <authorList>
            <consortium name="ENA_rothamsted_submissions"/>
            <consortium name="culmorum"/>
            <person name="King R."/>
        </authorList>
    </citation>
    <scope>NUCLEOTIDE SEQUENCE</scope>
</reference>
<feature type="compositionally biased region" description="Acidic residues" evidence="1">
    <location>
        <begin position="309"/>
        <end position="318"/>
    </location>
</feature>
<organism evidence="4 5">
    <name type="scientific">Chironomus riparius</name>
    <dbReference type="NCBI Taxonomy" id="315576"/>
    <lineage>
        <taxon>Eukaryota</taxon>
        <taxon>Metazoa</taxon>
        <taxon>Ecdysozoa</taxon>
        <taxon>Arthropoda</taxon>
        <taxon>Hexapoda</taxon>
        <taxon>Insecta</taxon>
        <taxon>Pterygota</taxon>
        <taxon>Neoptera</taxon>
        <taxon>Endopterygota</taxon>
        <taxon>Diptera</taxon>
        <taxon>Nematocera</taxon>
        <taxon>Chironomoidea</taxon>
        <taxon>Chironomidae</taxon>
        <taxon>Chironominae</taxon>
        <taxon>Chironomus</taxon>
    </lineage>
</organism>
<feature type="chain" id="PRO_5040489435" description="Chitin-binding type-2 domain-containing protein" evidence="2">
    <location>
        <begin position="23"/>
        <end position="318"/>
    </location>
</feature>
<evidence type="ECO:0000259" key="3">
    <source>
        <dbReference type="PROSITE" id="PS50940"/>
    </source>
</evidence>
<dbReference type="GO" id="GO:0005576">
    <property type="term" value="C:extracellular region"/>
    <property type="evidence" value="ECO:0007669"/>
    <property type="project" value="InterPro"/>
</dbReference>
<feature type="compositionally biased region" description="Basic and acidic residues" evidence="1">
    <location>
        <begin position="245"/>
        <end position="260"/>
    </location>
</feature>
<dbReference type="AlphaFoldDB" id="A0A9N9RNE4"/>
<feature type="compositionally biased region" description="Low complexity" evidence="1">
    <location>
        <begin position="91"/>
        <end position="120"/>
    </location>
</feature>
<feature type="domain" description="Chitin-binding type-2" evidence="3">
    <location>
        <begin position="147"/>
        <end position="205"/>
    </location>
</feature>
<sequence length="318" mass="38054">MGYRFQISILLALSITATIASAQTPASKFQIRVEGKKNEKDQEISPATLQQIRARQLAAQQHQQSSAEYYSEEEDDDENVPAQQTYHRATQSPQRQYQPQQHNQYQQQQHQQQRKQQQLSKKQREDLEKEIEEEEPDHLALLLEESKFSCNDRTTGYYADDTVECKVFHYCQENTKHSWICPEGATFHQVHLICMPPSDENICQQSSKYHFVNDYLYKPINMEEHQSKPNVSLRYHERYYPENIYHDDRSEYDEERERAPVRQQPKPVVRTQQNAYRQQQQNAYRSPDEINISLQQRRPYFAQTTTRYEDEEQYNYEK</sequence>
<accession>A0A9N9RNE4</accession>
<dbReference type="PROSITE" id="PS50940">
    <property type="entry name" value="CHIT_BIND_II"/>
    <property type="match status" value="1"/>
</dbReference>
<protein>
    <recommendedName>
        <fullName evidence="3">Chitin-binding type-2 domain-containing protein</fullName>
    </recommendedName>
</protein>
<evidence type="ECO:0000256" key="2">
    <source>
        <dbReference type="SAM" id="SignalP"/>
    </source>
</evidence>
<dbReference type="InterPro" id="IPR002557">
    <property type="entry name" value="Chitin-bd_dom"/>
</dbReference>
<proteinExistence type="predicted"/>
<dbReference type="Pfam" id="PF01607">
    <property type="entry name" value="CBM_14"/>
    <property type="match status" value="1"/>
</dbReference>
<evidence type="ECO:0000313" key="5">
    <source>
        <dbReference type="Proteomes" id="UP001153620"/>
    </source>
</evidence>
<gene>
    <name evidence="4" type="ORF">CHIRRI_LOCUS3446</name>
</gene>
<dbReference type="EMBL" id="OU895877">
    <property type="protein sequence ID" value="CAG9800504.1"/>
    <property type="molecule type" value="Genomic_DNA"/>
</dbReference>
<dbReference type="Proteomes" id="UP001153620">
    <property type="component" value="Chromosome 1"/>
</dbReference>
<dbReference type="PANTHER" id="PTHR22933:SF31">
    <property type="entry name" value="FI18007P1"/>
    <property type="match status" value="1"/>
</dbReference>
<feature type="signal peptide" evidence="2">
    <location>
        <begin position="1"/>
        <end position="22"/>
    </location>
</feature>
<dbReference type="SUPFAM" id="SSF57625">
    <property type="entry name" value="Invertebrate chitin-binding proteins"/>
    <property type="match status" value="1"/>
</dbReference>
<feature type="compositionally biased region" description="Low complexity" evidence="1">
    <location>
        <begin position="272"/>
        <end position="285"/>
    </location>
</feature>
<keyword evidence="2" id="KW-0732">Signal</keyword>
<feature type="compositionally biased region" description="Acidic residues" evidence="1">
    <location>
        <begin position="70"/>
        <end position="79"/>
    </location>
</feature>
<feature type="region of interest" description="Disordered" evidence="1">
    <location>
        <begin position="54"/>
        <end position="135"/>
    </location>
</feature>
<feature type="compositionally biased region" description="Polar residues" evidence="1">
    <location>
        <begin position="81"/>
        <end position="90"/>
    </location>
</feature>
<evidence type="ECO:0000256" key="1">
    <source>
        <dbReference type="SAM" id="MobiDB-lite"/>
    </source>
</evidence>
<evidence type="ECO:0000313" key="4">
    <source>
        <dbReference type="EMBL" id="CAG9800504.1"/>
    </source>
</evidence>
<dbReference type="PANTHER" id="PTHR22933">
    <property type="entry name" value="FI18007P1-RELATED"/>
    <property type="match status" value="1"/>
</dbReference>
<name>A0A9N9RNE4_9DIPT</name>
<reference evidence="4" key="1">
    <citation type="submission" date="2022-01" db="EMBL/GenBank/DDBJ databases">
        <authorList>
            <person name="King R."/>
        </authorList>
    </citation>
    <scope>NUCLEOTIDE SEQUENCE</scope>
</reference>
<feature type="compositionally biased region" description="Polar residues" evidence="1">
    <location>
        <begin position="292"/>
        <end position="306"/>
    </location>
</feature>
<feature type="region of interest" description="Disordered" evidence="1">
    <location>
        <begin position="245"/>
        <end position="318"/>
    </location>
</feature>